<gene>
    <name evidence="9" type="ORF">VDBG_01483</name>
</gene>
<evidence type="ECO:0000313" key="10">
    <source>
        <dbReference type="Proteomes" id="UP000008698"/>
    </source>
</evidence>
<dbReference type="GO" id="GO:0035673">
    <property type="term" value="F:oligopeptide transmembrane transporter activity"/>
    <property type="evidence" value="ECO:0007669"/>
    <property type="project" value="InterPro"/>
</dbReference>
<sequence>MPASLMGFGLFRSLARHLSYPFSPVENVLVQTVAGSMAIMPLGCGFVGVLPAMNYLLTPEEQGPITLEAWKLIVWSLGLCYFGVVFAVPLRRQVIIRERLRFPSGFSTAVLIGVLHGKDKPATSSEVDSPAAGGFASLVPPADDETDDASEDAPSTTWAENVRLLATCFVVSGVYTLCTFFFPSIRNIPIFGTAIAQSWLWTLNPSPAYIGQGIIMGPETTLHMLLGAFVGWGILSPLAKSRGWAPGAVGDWETGSKGWILWTSLAIMLADAVVNLAHLVVRSLFSRLNVNKPPVTLRSSLRGVWSLATGSPRQFSRRYSALQSEDYDDNDPLLGQNASSESSGSGNGSRDRHVPVGEDVEDAPPDQQVGGKTVTVGLFASILLCVVAVRIVFGNLVPLYANIAAVLLALVLSIMGVRALGETDLNPVSGISKLAQLFFAIIIPQSHKTSVLINLVAGAVSEAGALQAGELMQDLKTGHLLGAAPQAQFYGQIIGATAGAVVSAFVYRLYTASVSRTACNSSMGNARRTNPLCSVYPIPGSLLQVPTAYVWIFTARLVTGEGLPNMAREWATGFGIVFAITTAIRAAVSPEKGWRPFIPGGIAVAVGMYNVPSFTLARVLGGLLNWYWSSGRFGSGQDRSKTSLIVLASGFILGEGFLSVVNLILQTLSTPSSS</sequence>
<evidence type="ECO:0000256" key="7">
    <source>
        <dbReference type="SAM" id="MobiDB-lite"/>
    </source>
</evidence>
<feature type="transmembrane region" description="Helical" evidence="8">
    <location>
        <begin position="222"/>
        <end position="239"/>
    </location>
</feature>
<feature type="transmembrane region" description="Helical" evidence="8">
    <location>
        <begin position="644"/>
        <end position="665"/>
    </location>
</feature>
<dbReference type="OrthoDB" id="627262at2759"/>
<dbReference type="AlphaFoldDB" id="C9SA97"/>
<name>C9SA97_VERA1</name>
<reference evidence="10" key="1">
    <citation type="journal article" date="2011" name="PLoS Pathog.">
        <title>Comparative genomics yields insights into niche adaptation of plant vascular wilt pathogens.</title>
        <authorList>
            <person name="Klosterman S.J."/>
            <person name="Subbarao K.V."/>
            <person name="Kang S."/>
            <person name="Veronese P."/>
            <person name="Gold S.E."/>
            <person name="Thomma B.P.H.J."/>
            <person name="Chen Z."/>
            <person name="Henrissat B."/>
            <person name="Lee Y.-H."/>
            <person name="Park J."/>
            <person name="Garcia-Pedrajas M.D."/>
            <person name="Barbara D.J."/>
            <person name="Anchieta A."/>
            <person name="de Jonge R."/>
            <person name="Santhanam P."/>
            <person name="Maruthachalam K."/>
            <person name="Atallah Z."/>
            <person name="Amyotte S.G."/>
            <person name="Paz Z."/>
            <person name="Inderbitzin P."/>
            <person name="Hayes R.J."/>
            <person name="Heiman D.I."/>
            <person name="Young S."/>
            <person name="Zeng Q."/>
            <person name="Engels R."/>
            <person name="Galagan J."/>
            <person name="Cuomo C.A."/>
            <person name="Dobinson K.F."/>
            <person name="Ma L.-J."/>
        </authorList>
    </citation>
    <scope>NUCLEOTIDE SEQUENCE [LARGE SCALE GENOMIC DNA]</scope>
    <source>
        <strain evidence="10">VaMs.102 / ATCC MYA-4576 / FGSC 10136</strain>
    </source>
</reference>
<evidence type="ECO:0000256" key="6">
    <source>
        <dbReference type="ARBA" id="ARBA00023136"/>
    </source>
</evidence>
<keyword evidence="3" id="KW-0813">Transport</keyword>
<dbReference type="NCBIfam" id="TIGR00728">
    <property type="entry name" value="OPT_sfam"/>
    <property type="match status" value="1"/>
</dbReference>
<dbReference type="OMA" id="TPTAYVW"/>
<dbReference type="KEGG" id="val:VDBG_01483"/>
<accession>C9SA97</accession>
<evidence type="ECO:0000256" key="3">
    <source>
        <dbReference type="ARBA" id="ARBA00022448"/>
    </source>
</evidence>
<feature type="region of interest" description="Disordered" evidence="7">
    <location>
        <begin position="328"/>
        <end position="368"/>
    </location>
</feature>
<feature type="transmembrane region" description="Helical" evidence="8">
    <location>
        <begin position="374"/>
        <end position="393"/>
    </location>
</feature>
<feature type="transmembrane region" description="Helical" evidence="8">
    <location>
        <begin position="570"/>
        <end position="588"/>
    </location>
</feature>
<dbReference type="GO" id="GO:0000329">
    <property type="term" value="C:fungal-type vacuole membrane"/>
    <property type="evidence" value="ECO:0007669"/>
    <property type="project" value="TreeGrafter"/>
</dbReference>
<dbReference type="GeneID" id="9533377"/>
<comment type="subcellular location">
    <subcellularLocation>
        <location evidence="1">Membrane</location>
        <topology evidence="1">Multi-pass membrane protein</topology>
    </subcellularLocation>
</comment>
<evidence type="ECO:0000256" key="8">
    <source>
        <dbReference type="SAM" id="Phobius"/>
    </source>
</evidence>
<organism evidence="10">
    <name type="scientific">Verticillium alfalfae (strain VaMs.102 / ATCC MYA-4576 / FGSC 10136)</name>
    <name type="common">Verticillium wilt of alfalfa</name>
    <name type="synonym">Verticillium albo-atrum</name>
    <dbReference type="NCBI Taxonomy" id="526221"/>
    <lineage>
        <taxon>Eukaryota</taxon>
        <taxon>Fungi</taxon>
        <taxon>Dikarya</taxon>
        <taxon>Ascomycota</taxon>
        <taxon>Pezizomycotina</taxon>
        <taxon>Sordariomycetes</taxon>
        <taxon>Hypocreomycetidae</taxon>
        <taxon>Glomerellales</taxon>
        <taxon>Plectosphaerellaceae</taxon>
        <taxon>Verticillium</taxon>
    </lineage>
</organism>
<feature type="transmembrane region" description="Helical" evidence="8">
    <location>
        <begin position="69"/>
        <end position="90"/>
    </location>
</feature>
<dbReference type="eggNOG" id="ENOG502QQ2H">
    <property type="taxonomic scope" value="Eukaryota"/>
</dbReference>
<protein>
    <submittedName>
        <fullName evidence="9">Oligonucleotide transporter</fullName>
    </submittedName>
</protein>
<feature type="transmembrane region" description="Helical" evidence="8">
    <location>
        <begin position="489"/>
        <end position="510"/>
    </location>
</feature>
<dbReference type="HOGENOM" id="CLU_010539_2_1_1"/>
<feature type="transmembrane region" description="Helical" evidence="8">
    <location>
        <begin position="531"/>
        <end position="558"/>
    </location>
</feature>
<keyword evidence="6 8" id="KW-0472">Membrane</keyword>
<dbReference type="Pfam" id="PF03169">
    <property type="entry name" value="OPT"/>
    <property type="match status" value="1"/>
</dbReference>
<dbReference type="Proteomes" id="UP000008698">
    <property type="component" value="Unassembled WGS sequence"/>
</dbReference>
<keyword evidence="5 8" id="KW-1133">Transmembrane helix</keyword>
<dbReference type="InterPro" id="IPR045035">
    <property type="entry name" value="YSL-like"/>
</dbReference>
<dbReference type="PANTHER" id="PTHR31645">
    <property type="entry name" value="OLIGOPEPTIDE TRANSPORTER YGL114W-RELATED"/>
    <property type="match status" value="1"/>
</dbReference>
<feature type="transmembrane region" description="Helical" evidence="8">
    <location>
        <begin position="164"/>
        <end position="182"/>
    </location>
</feature>
<dbReference type="InterPro" id="IPR004813">
    <property type="entry name" value="OPT"/>
</dbReference>
<comment type="similarity">
    <text evidence="2">Belongs to the oligopeptide OPT transporter family.</text>
</comment>
<keyword evidence="10" id="KW-1185">Reference proteome</keyword>
<keyword evidence="4 8" id="KW-0812">Transmembrane</keyword>
<feature type="transmembrane region" description="Helical" evidence="8">
    <location>
        <begin position="39"/>
        <end position="57"/>
    </location>
</feature>
<evidence type="ECO:0000313" key="9">
    <source>
        <dbReference type="EMBL" id="EEY15374.1"/>
    </source>
</evidence>
<evidence type="ECO:0000256" key="4">
    <source>
        <dbReference type="ARBA" id="ARBA00022692"/>
    </source>
</evidence>
<feature type="transmembrane region" description="Helical" evidence="8">
    <location>
        <begin position="259"/>
        <end position="281"/>
    </location>
</feature>
<evidence type="ECO:0000256" key="5">
    <source>
        <dbReference type="ARBA" id="ARBA00022989"/>
    </source>
</evidence>
<dbReference type="RefSeq" id="XP_003007295.1">
    <property type="nucleotide sequence ID" value="XM_003007249.1"/>
</dbReference>
<feature type="transmembrane region" description="Helical" evidence="8">
    <location>
        <begin position="399"/>
        <end position="420"/>
    </location>
</feature>
<proteinExistence type="inferred from homology"/>
<evidence type="ECO:0000256" key="2">
    <source>
        <dbReference type="ARBA" id="ARBA00008807"/>
    </source>
</evidence>
<dbReference type="PANTHER" id="PTHR31645:SF0">
    <property type="entry name" value="OLIGOPEPTIDE TRANSPORTER YGL114W-RELATED"/>
    <property type="match status" value="1"/>
</dbReference>
<evidence type="ECO:0000256" key="1">
    <source>
        <dbReference type="ARBA" id="ARBA00004141"/>
    </source>
</evidence>
<dbReference type="EMBL" id="DS985215">
    <property type="protein sequence ID" value="EEY15374.1"/>
    <property type="molecule type" value="Genomic_DNA"/>
</dbReference>
<feature type="transmembrane region" description="Helical" evidence="8">
    <location>
        <begin position="600"/>
        <end position="624"/>
    </location>
</feature>